<proteinExistence type="inferred from homology"/>
<dbReference type="InterPro" id="IPR038729">
    <property type="entry name" value="Rad50/SbcC_AAA"/>
</dbReference>
<feature type="region of interest" description="Disordered" evidence="13">
    <location>
        <begin position="731"/>
        <end position="756"/>
    </location>
</feature>
<keyword evidence="10" id="KW-0234">DNA repair</keyword>
<keyword evidence="8 12" id="KW-0175">Coiled coil</keyword>
<keyword evidence="9" id="KW-0233">DNA recombination</keyword>
<dbReference type="SUPFAM" id="SSF52540">
    <property type="entry name" value="P-loop containing nucleoside triphosphate hydrolases"/>
    <property type="match status" value="1"/>
</dbReference>
<evidence type="ECO:0000259" key="14">
    <source>
        <dbReference type="Pfam" id="PF13476"/>
    </source>
</evidence>
<feature type="coiled-coil region" evidence="12">
    <location>
        <begin position="962"/>
        <end position="989"/>
    </location>
</feature>
<evidence type="ECO:0000256" key="12">
    <source>
        <dbReference type="SAM" id="Coils"/>
    </source>
</evidence>
<dbReference type="EMBL" id="JAWHQM010000002">
    <property type="protein sequence ID" value="KAK5625534.1"/>
    <property type="molecule type" value="Genomic_DNA"/>
</dbReference>
<comment type="caution">
    <text evidence="15">The sequence shown here is derived from an EMBL/GenBank/DDBJ whole genome shotgun (WGS) entry which is preliminary data.</text>
</comment>
<evidence type="ECO:0000256" key="4">
    <source>
        <dbReference type="ARBA" id="ARBA00022454"/>
    </source>
</evidence>
<dbReference type="AlphaFoldDB" id="A0AAN7UQC2"/>
<feature type="coiled-coil region" evidence="12">
    <location>
        <begin position="376"/>
        <end position="519"/>
    </location>
</feature>
<evidence type="ECO:0000256" key="11">
    <source>
        <dbReference type="ARBA" id="ARBA00023242"/>
    </source>
</evidence>
<evidence type="ECO:0000256" key="1">
    <source>
        <dbReference type="ARBA" id="ARBA00004123"/>
    </source>
</evidence>
<feature type="region of interest" description="Disordered" evidence="13">
    <location>
        <begin position="48"/>
        <end position="97"/>
    </location>
</feature>
<evidence type="ECO:0000256" key="10">
    <source>
        <dbReference type="ARBA" id="ARBA00023204"/>
    </source>
</evidence>
<feature type="domain" description="Rad50/SbcC-type AAA" evidence="14">
    <location>
        <begin position="144"/>
        <end position="374"/>
    </location>
</feature>
<dbReference type="GO" id="GO:0035861">
    <property type="term" value="C:site of double-strand break"/>
    <property type="evidence" value="ECO:0007669"/>
    <property type="project" value="TreeGrafter"/>
</dbReference>
<dbReference type="GO" id="GO:0005634">
    <property type="term" value="C:nucleus"/>
    <property type="evidence" value="ECO:0007669"/>
    <property type="project" value="UniProtKB-SubCell"/>
</dbReference>
<keyword evidence="16" id="KW-1185">Reference proteome</keyword>
<reference evidence="15 16" key="1">
    <citation type="submission" date="2023-10" db="EMBL/GenBank/DDBJ databases">
        <title>Draft genome sequence of Xylaria bambusicola isolate GMP-LS, the root and basal stem rot pathogen of sugarcane in Indonesia.</title>
        <authorList>
            <person name="Selvaraj P."/>
            <person name="Muralishankar V."/>
            <person name="Muruganantham S."/>
            <person name="Sp S."/>
            <person name="Haryani S."/>
            <person name="Lau K.J.X."/>
            <person name="Naqvi N.I."/>
        </authorList>
    </citation>
    <scope>NUCLEOTIDE SEQUENCE [LARGE SCALE GENOMIC DNA]</scope>
    <source>
        <strain evidence="15">GMP-LS</strain>
    </source>
</reference>
<comment type="subcellular location">
    <subcellularLocation>
        <location evidence="2">Chromosome</location>
    </subcellularLocation>
    <subcellularLocation>
        <location evidence="1">Nucleus</location>
    </subcellularLocation>
</comment>
<dbReference type="GO" id="GO:0003697">
    <property type="term" value="F:single-stranded DNA binding"/>
    <property type="evidence" value="ECO:0007669"/>
    <property type="project" value="TreeGrafter"/>
</dbReference>
<evidence type="ECO:0000256" key="5">
    <source>
        <dbReference type="ARBA" id="ARBA00022741"/>
    </source>
</evidence>
<evidence type="ECO:0000313" key="15">
    <source>
        <dbReference type="EMBL" id="KAK5625534.1"/>
    </source>
</evidence>
<organism evidence="15 16">
    <name type="scientific">Xylaria bambusicola</name>
    <dbReference type="NCBI Taxonomy" id="326684"/>
    <lineage>
        <taxon>Eukaryota</taxon>
        <taxon>Fungi</taxon>
        <taxon>Dikarya</taxon>
        <taxon>Ascomycota</taxon>
        <taxon>Pezizomycotina</taxon>
        <taxon>Sordariomycetes</taxon>
        <taxon>Xylariomycetidae</taxon>
        <taxon>Xylariales</taxon>
        <taxon>Xylariaceae</taxon>
        <taxon>Xylaria</taxon>
    </lineage>
</organism>
<evidence type="ECO:0000256" key="9">
    <source>
        <dbReference type="ARBA" id="ARBA00023172"/>
    </source>
</evidence>
<dbReference type="Pfam" id="PF13476">
    <property type="entry name" value="AAA_23"/>
    <property type="match status" value="1"/>
</dbReference>
<dbReference type="GO" id="GO:0000724">
    <property type="term" value="P:double-strand break repair via homologous recombination"/>
    <property type="evidence" value="ECO:0007669"/>
    <property type="project" value="TreeGrafter"/>
</dbReference>
<keyword evidence="11" id="KW-0539">Nucleus</keyword>
<evidence type="ECO:0000256" key="8">
    <source>
        <dbReference type="ARBA" id="ARBA00023054"/>
    </source>
</evidence>
<dbReference type="Proteomes" id="UP001305414">
    <property type="component" value="Unassembled WGS sequence"/>
</dbReference>
<evidence type="ECO:0000256" key="2">
    <source>
        <dbReference type="ARBA" id="ARBA00004286"/>
    </source>
</evidence>
<keyword evidence="6" id="KW-0227">DNA damage</keyword>
<keyword evidence="4" id="KW-0158">Chromosome</keyword>
<dbReference type="PANTHER" id="PTHR19306:SF6">
    <property type="entry name" value="STRUCTURAL MAINTENANCE OF CHROMOSOMES PROTEIN 6"/>
    <property type="match status" value="1"/>
</dbReference>
<dbReference type="InterPro" id="IPR027417">
    <property type="entry name" value="P-loop_NTPase"/>
</dbReference>
<feature type="coiled-coil region" evidence="12">
    <location>
        <begin position="309"/>
        <end position="350"/>
    </location>
</feature>
<evidence type="ECO:0000256" key="3">
    <source>
        <dbReference type="ARBA" id="ARBA00006793"/>
    </source>
</evidence>
<evidence type="ECO:0000256" key="7">
    <source>
        <dbReference type="ARBA" id="ARBA00022840"/>
    </source>
</evidence>
<comment type="similarity">
    <text evidence="3">Belongs to the SMC family. SMC6 subfamily.</text>
</comment>
<evidence type="ECO:0000313" key="16">
    <source>
        <dbReference type="Proteomes" id="UP001305414"/>
    </source>
</evidence>
<keyword evidence="7" id="KW-0067">ATP-binding</keyword>
<evidence type="ECO:0000256" key="6">
    <source>
        <dbReference type="ARBA" id="ARBA00022763"/>
    </source>
</evidence>
<dbReference type="PANTHER" id="PTHR19306">
    <property type="entry name" value="STRUCTURAL MAINTENANCE OF CHROMOSOMES 5,6 SMC5, SMC6"/>
    <property type="match status" value="1"/>
</dbReference>
<name>A0AAN7UQC2_9PEZI</name>
<dbReference type="GO" id="GO:0030915">
    <property type="term" value="C:Smc5-Smc6 complex"/>
    <property type="evidence" value="ECO:0007669"/>
    <property type="project" value="TreeGrafter"/>
</dbReference>
<evidence type="ECO:0000256" key="13">
    <source>
        <dbReference type="SAM" id="MobiDB-lite"/>
    </source>
</evidence>
<keyword evidence="5" id="KW-0547">Nucleotide-binding</keyword>
<gene>
    <name evidence="15" type="ORF">RRF57_001250</name>
</gene>
<dbReference type="GO" id="GO:0005524">
    <property type="term" value="F:ATP binding"/>
    <property type="evidence" value="ECO:0007669"/>
    <property type="project" value="UniProtKB-KW"/>
</dbReference>
<protein>
    <recommendedName>
        <fullName evidence="14">Rad50/SbcC-type AAA domain-containing protein</fullName>
    </recommendedName>
</protein>
<feature type="compositionally biased region" description="Acidic residues" evidence="13">
    <location>
        <begin position="77"/>
        <end position="89"/>
    </location>
</feature>
<accession>A0AAN7UQC2</accession>
<dbReference type="GO" id="GO:0003684">
    <property type="term" value="F:damaged DNA binding"/>
    <property type="evidence" value="ECO:0007669"/>
    <property type="project" value="TreeGrafter"/>
</dbReference>
<sequence>MLLTYSTLIYSLKRANMPSATSSKRSRQVAFNQDAFADDYTITETAASSSLRNETRKKARLSTDNAGRKAPKRNHADDEDDTPIPEAENEPTPPPATQYELIRDQDFRHLEHIEQDDERATQRLRERPTIIGDNHAADNAIIESITCINFMCHVKLHVELGPLLNFIVGENGSGKSAVLTAITLCLGGKASATNRGGSLKSFVKEGTEHASLVVRLKNQGEDAYKPDLYGDSIVCERWFTKTGSSGFKVKSAAGRIISTKKAEVDDIVEWYCLQVDNPLNVLSQDNARQFLNAATPAMKYSYFVKGTQLEQLDDDYKTLTQYLEDQENKLTELEENLAYLKDKYEKAVKLRDAASKSNDMRNRAHVYKDQLAWAQVEEQEEILKRKEDAIVAAQEEITNTSQIIDEKAHILESIDNRIKQAEEALETITQEDGQADDVVREVKERFEAAKEAIATLHSQEREMHGSLDNWAKTVKKYEQSIREEEQRLEKMNGGVVTEKQKELDDARQHEARIKEVIAEHRPGLKPLEKAEQEALNGTKEPTNILAQKRSDVQAAESSLRALDQRRKDPLDAFDNRLRQLLKHIEEDGGFAKKPIGPLGTYVQLTKTQWMPILDKYLGPSLNGFIVESKPDQVRLMSHMDRLRIQGCPVFIGKASLDNLREPDARFDTILRVLKFDDKRVRDHMIINHQIEQTLLIENRAEAENVMFDGLPENSGVCLAFQEKKKGHGTRITNIRGNLSTSPITTNIGHKPRMRTDQDSQVRYYKDLVTQLQAEYRDLEGSKRTAEQAVQRARQAVAQHRRRSEELSKELTNAQVAIHRIEAELDNFEGIDDRLQGLKNDLQEAQEKKDHYGNQYAEVAIKKREMNTDIEKLKQEINDAKLMSRDHKAQVLKAKDKVNRLKETRHIALSEKNMAHENHEVAKVAKTQAEASRDRQADYVQDYIEKASNIAPTRVHIPERETYQSIERKYESIREQMSKLRQQMGASEEQINIRATQATQEYRDAKEGVKNIRMTSDSLKKALMDRLAKYREFQRHVSAQARCNFGYLLSERGFRGQLLLDHRSRKLEVIVEPDKTRENGRGRNTKTLSGGEKSFSSICLLLAIWDAMGSPLRCLDEFDVFMDNVNRAISTNMLIGAARRSVGKQFVLITPNAIEGRANLDKDVKIIRYGVKPAE</sequence>
<feature type="coiled-coil region" evidence="12">
    <location>
        <begin position="768"/>
        <end position="903"/>
    </location>
</feature>
<dbReference type="Gene3D" id="3.40.50.300">
    <property type="entry name" value="P-loop containing nucleotide triphosphate hydrolases"/>
    <property type="match status" value="2"/>
</dbReference>
<feature type="compositionally biased region" description="Polar residues" evidence="13">
    <location>
        <begin position="731"/>
        <end position="747"/>
    </location>
</feature>